<evidence type="ECO:0000313" key="2">
    <source>
        <dbReference type="Proteomes" id="UP000011592"/>
    </source>
</evidence>
<reference evidence="1 2" key="1">
    <citation type="journal article" date="2014" name="PLoS Genet.">
        <title>Phylogenetically driven sequencing of extremely halophilic archaea reveals strategies for static and dynamic osmo-response.</title>
        <authorList>
            <person name="Becker E.A."/>
            <person name="Seitzer P.M."/>
            <person name="Tritt A."/>
            <person name="Larsen D."/>
            <person name="Krusor M."/>
            <person name="Yao A.I."/>
            <person name="Wu D."/>
            <person name="Madern D."/>
            <person name="Eisen J.A."/>
            <person name="Darling A.E."/>
            <person name="Facciotti M.T."/>
        </authorList>
    </citation>
    <scope>NUCLEOTIDE SEQUENCE [LARGE SCALE GENOMIC DNA]</scope>
    <source>
        <strain evidence="1 2">JCM 14663</strain>
    </source>
</reference>
<protein>
    <submittedName>
        <fullName evidence="1">Halocin H4</fullName>
    </submittedName>
</protein>
<comment type="caution">
    <text evidence="1">The sequence shown here is derived from an EMBL/GenBank/DDBJ whole genome shotgun (WGS) entry which is preliminary data.</text>
</comment>
<sequence length="279" mass="31257">MYGEGDFRVGLGTDITAYAPAWKDSFKEEGQWEYDFTIEGTTACRFVDDGEPIEDEKNEAMWWQETKLSGASDVYSREDSDWVGSSPSDQTGDFDYSAYALARDGITLALTALNPAMGSLKLGASYFLMDMVSWLSKQDDDSSSIYRKWDYAPTNGPEWADSSTFLLARDELEPGTSESFTVQNTAIAFPEYPVITEFDISFTVPPSPNTLSTEEMEEFGIQKIKPNQSGLSPNASPERDEGVYVADPKKTMKVSPVSDPKVPDRVYEEIEKKREELYI</sequence>
<keyword evidence="2" id="KW-1185">Reference proteome</keyword>
<dbReference type="PATRIC" id="fig|1230459.4.peg.3456"/>
<accession>L9YSX7</accession>
<dbReference type="Proteomes" id="UP000011592">
    <property type="component" value="Unassembled WGS sequence"/>
</dbReference>
<dbReference type="EMBL" id="AOIJ01000063">
    <property type="protein sequence ID" value="ELY77239.1"/>
    <property type="molecule type" value="Genomic_DNA"/>
</dbReference>
<proteinExistence type="predicted"/>
<dbReference type="RefSeq" id="WP_008458115.1">
    <property type="nucleotide sequence ID" value="NZ_AOIJ01000063.1"/>
</dbReference>
<organism evidence="1 2">
    <name type="scientific">Natrinema gari JCM 14663</name>
    <dbReference type="NCBI Taxonomy" id="1230459"/>
    <lineage>
        <taxon>Archaea</taxon>
        <taxon>Methanobacteriati</taxon>
        <taxon>Methanobacteriota</taxon>
        <taxon>Stenosarchaea group</taxon>
        <taxon>Halobacteria</taxon>
        <taxon>Halobacteriales</taxon>
        <taxon>Natrialbaceae</taxon>
        <taxon>Natrinema</taxon>
    </lineage>
</organism>
<gene>
    <name evidence="1" type="ORF">C486_17390</name>
</gene>
<dbReference type="AlphaFoldDB" id="L9YSX7"/>
<evidence type="ECO:0000313" key="1">
    <source>
        <dbReference type="EMBL" id="ELY77239.1"/>
    </source>
</evidence>
<name>L9YSX7_9EURY</name>